<dbReference type="Pfam" id="PF07690">
    <property type="entry name" value="MFS_1"/>
    <property type="match status" value="1"/>
</dbReference>
<proteinExistence type="predicted"/>
<feature type="transmembrane region" description="Helical" evidence="4">
    <location>
        <begin position="372"/>
        <end position="394"/>
    </location>
</feature>
<dbReference type="EMBL" id="BMME01000001">
    <property type="protein sequence ID" value="GGJ95809.1"/>
    <property type="molecule type" value="Genomic_DNA"/>
</dbReference>
<keyword evidence="1 4" id="KW-0812">Transmembrane</keyword>
<evidence type="ECO:0000256" key="2">
    <source>
        <dbReference type="ARBA" id="ARBA00022989"/>
    </source>
</evidence>
<keyword evidence="6" id="KW-1185">Reference proteome</keyword>
<dbReference type="RefSeq" id="WP_132985950.1">
    <property type="nucleotide sequence ID" value="NZ_BMME01000001.1"/>
</dbReference>
<dbReference type="SUPFAM" id="SSF103473">
    <property type="entry name" value="MFS general substrate transporter"/>
    <property type="match status" value="1"/>
</dbReference>
<name>A0ABQ2E5V7_9GAMM</name>
<comment type="caution">
    <text evidence="5">The sequence shown here is derived from an EMBL/GenBank/DDBJ whole genome shotgun (WGS) entry which is preliminary data.</text>
</comment>
<accession>A0ABQ2E5V7</accession>
<feature type="transmembrane region" description="Helical" evidence="4">
    <location>
        <begin position="312"/>
        <end position="332"/>
    </location>
</feature>
<evidence type="ECO:0000256" key="3">
    <source>
        <dbReference type="ARBA" id="ARBA00023136"/>
    </source>
</evidence>
<evidence type="ECO:0000313" key="6">
    <source>
        <dbReference type="Proteomes" id="UP000599009"/>
    </source>
</evidence>
<protein>
    <recommendedName>
        <fullName evidence="7">MFS transporter</fullName>
    </recommendedName>
</protein>
<keyword evidence="3 4" id="KW-0472">Membrane</keyword>
<feature type="transmembrane region" description="Helical" evidence="4">
    <location>
        <begin position="152"/>
        <end position="172"/>
    </location>
</feature>
<feature type="transmembrane region" description="Helical" evidence="4">
    <location>
        <begin position="122"/>
        <end position="140"/>
    </location>
</feature>
<feature type="transmembrane region" description="Helical" evidence="4">
    <location>
        <begin position="223"/>
        <end position="246"/>
    </location>
</feature>
<evidence type="ECO:0000256" key="4">
    <source>
        <dbReference type="SAM" id="Phobius"/>
    </source>
</evidence>
<feature type="transmembrane region" description="Helical" evidence="4">
    <location>
        <begin position="344"/>
        <end position="366"/>
    </location>
</feature>
<feature type="transmembrane region" description="Helical" evidence="4">
    <location>
        <begin position="178"/>
        <end position="202"/>
    </location>
</feature>
<feature type="transmembrane region" description="Helical" evidence="4">
    <location>
        <begin position="287"/>
        <end position="306"/>
    </location>
</feature>
<evidence type="ECO:0000256" key="1">
    <source>
        <dbReference type="ARBA" id="ARBA00022692"/>
    </source>
</evidence>
<dbReference type="InterPro" id="IPR011701">
    <property type="entry name" value="MFS"/>
</dbReference>
<dbReference type="Gene3D" id="1.20.1250.20">
    <property type="entry name" value="MFS general substrate transporter like domains"/>
    <property type="match status" value="2"/>
</dbReference>
<evidence type="ECO:0000313" key="5">
    <source>
        <dbReference type="EMBL" id="GGJ95809.1"/>
    </source>
</evidence>
<keyword evidence="2 4" id="KW-1133">Transmembrane helix</keyword>
<feature type="transmembrane region" description="Helical" evidence="4">
    <location>
        <begin position="62"/>
        <end position="86"/>
    </location>
</feature>
<feature type="transmembrane region" description="Helical" evidence="4">
    <location>
        <begin position="258"/>
        <end position="280"/>
    </location>
</feature>
<gene>
    <name evidence="5" type="ORF">GCM10011394_00720</name>
</gene>
<evidence type="ECO:0008006" key="7">
    <source>
        <dbReference type="Google" id="ProtNLM"/>
    </source>
</evidence>
<dbReference type="InterPro" id="IPR036259">
    <property type="entry name" value="MFS_trans_sf"/>
</dbReference>
<reference evidence="6" key="1">
    <citation type="journal article" date="2019" name="Int. J. Syst. Evol. Microbiol.">
        <title>The Global Catalogue of Microorganisms (GCM) 10K type strain sequencing project: providing services to taxonomists for standard genome sequencing and annotation.</title>
        <authorList>
            <consortium name="The Broad Institute Genomics Platform"/>
            <consortium name="The Broad Institute Genome Sequencing Center for Infectious Disease"/>
            <person name="Wu L."/>
            <person name="Ma J."/>
        </authorList>
    </citation>
    <scope>NUCLEOTIDE SEQUENCE [LARGE SCALE GENOMIC DNA]</scope>
    <source>
        <strain evidence="6">CGMCC 1.8985</strain>
    </source>
</reference>
<organism evidence="5 6">
    <name type="scientific">Luteimonas terricola</name>
    <dbReference type="NCBI Taxonomy" id="645597"/>
    <lineage>
        <taxon>Bacteria</taxon>
        <taxon>Pseudomonadati</taxon>
        <taxon>Pseudomonadota</taxon>
        <taxon>Gammaproteobacteria</taxon>
        <taxon>Lysobacterales</taxon>
        <taxon>Lysobacteraceae</taxon>
        <taxon>Luteimonas</taxon>
    </lineage>
</organism>
<feature type="transmembrane region" description="Helical" evidence="4">
    <location>
        <begin position="26"/>
        <end position="50"/>
    </location>
</feature>
<feature type="transmembrane region" description="Helical" evidence="4">
    <location>
        <begin position="95"/>
        <end position="116"/>
    </location>
</feature>
<sequence length="404" mass="41997">MTATANAPALDAAVVQAPAAQAPDRLWLYALLALVATAGFFYVNIMSAIVDGLITGLGFSNAQAGTVGAANIYGASVGSFVAVLLVRRVRWRPTLFALLSLLLLLDLGSLAIHAAGPLTAMRALHGLVGGMAVGVVYSVMARTHSPDRAFGMLLLLQFGLGGLGVMFLPTLVPEFGARILFLALAALTACALVAIFAIPHLADARPATDGAVAQRMSTTARNTAVLALLALFLFQAGNMALSAFIIRLGEHYELGRGFIGQALGWATWVGAAGAGLVIFMGTRFGRLRPMLVAMLLTLAGTAGFFWSGSQPVFFIANVGTAVTWSFVVPYLFGMLSRLDLSGRLATLGGFMSKLGLASGPMAAGLLLHDDDFPLLIAAAIVALALSGVAMLAAARRIDRLEPRT</sequence>
<dbReference type="Proteomes" id="UP000599009">
    <property type="component" value="Unassembled WGS sequence"/>
</dbReference>